<dbReference type="KEGG" id="fae:FAES_5470"/>
<proteinExistence type="predicted"/>
<protein>
    <recommendedName>
        <fullName evidence="4">YD repeat-containing protein</fullName>
    </recommendedName>
</protein>
<evidence type="ECO:0000256" key="1">
    <source>
        <dbReference type="SAM" id="SignalP"/>
    </source>
</evidence>
<keyword evidence="3" id="KW-1185">Reference proteome</keyword>
<name>I0KH66_9BACT</name>
<reference evidence="2 3" key="1">
    <citation type="journal article" date="2012" name="J. Bacteriol.">
        <title>Genome Sequence of Fibrella aestuarina BUZ 2T, a Filamentous Marine Bacterium.</title>
        <authorList>
            <person name="Filippini M."/>
            <person name="Qi W."/>
            <person name="Blom J."/>
            <person name="Goesmann A."/>
            <person name="Smits T.H."/>
            <person name="Bagheri H.C."/>
        </authorList>
    </citation>
    <scope>NUCLEOTIDE SEQUENCE [LARGE SCALE GENOMIC DNA]</scope>
    <source>
        <strain evidence="3">BUZ 2T</strain>
    </source>
</reference>
<dbReference type="AlphaFoldDB" id="I0KH66"/>
<dbReference type="RefSeq" id="WP_015334566.1">
    <property type="nucleotide sequence ID" value="NC_020054.1"/>
</dbReference>
<dbReference type="Proteomes" id="UP000011058">
    <property type="component" value="Chromosome"/>
</dbReference>
<organism evidence="2 3">
    <name type="scientific">Fibrella aestuarina BUZ 2</name>
    <dbReference type="NCBI Taxonomy" id="1166018"/>
    <lineage>
        <taxon>Bacteria</taxon>
        <taxon>Pseudomonadati</taxon>
        <taxon>Bacteroidota</taxon>
        <taxon>Cytophagia</taxon>
        <taxon>Cytophagales</taxon>
        <taxon>Spirosomataceae</taxon>
        <taxon>Fibrella</taxon>
    </lineage>
</organism>
<evidence type="ECO:0000313" key="2">
    <source>
        <dbReference type="EMBL" id="CCH03469.1"/>
    </source>
</evidence>
<dbReference type="OrthoDB" id="940356at2"/>
<feature type="chain" id="PRO_5003631516" description="YD repeat-containing protein" evidence="1">
    <location>
        <begin position="19"/>
        <end position="265"/>
    </location>
</feature>
<keyword evidence="1" id="KW-0732">Signal</keyword>
<dbReference type="Gene3D" id="2.180.10.10">
    <property type="entry name" value="RHS repeat-associated core"/>
    <property type="match status" value="1"/>
</dbReference>
<feature type="signal peptide" evidence="1">
    <location>
        <begin position="1"/>
        <end position="18"/>
    </location>
</feature>
<gene>
    <name evidence="2" type="ORF">FAES_5470</name>
</gene>
<dbReference type="EMBL" id="HE796683">
    <property type="protein sequence ID" value="CCH03469.1"/>
    <property type="molecule type" value="Genomic_DNA"/>
</dbReference>
<dbReference type="eggNOG" id="COG3209">
    <property type="taxonomic scope" value="Bacteria"/>
</dbReference>
<dbReference type="STRING" id="1166018.FAES_5470"/>
<dbReference type="HOGENOM" id="CLU_990113_0_0_10"/>
<sequence>MKAYSLRAWLLLLLPLCAAFTCSDHREPQPLRYRLKTVKYSVGPPPNYTPQTFTLTYDSNGRIASYDYGSNATNWTVGYDNQNRVASIFFLDRGQNGNYFNAYTYNQQSQLTQVTRTRYPGRSTEPITPRLQSTYDLNYASTSATVPSKLITTYLDPNSSLEQIYTFSGGNAIQVGDKTYTYDNTPNPYKGLFGLNLYFSLDQGFGLPVPISPFRPSQRFTDLGVKVYNQNNITTDATLTYNSDGLVTKIDYNDGASEEFTYEAY</sequence>
<evidence type="ECO:0000313" key="3">
    <source>
        <dbReference type="Proteomes" id="UP000011058"/>
    </source>
</evidence>
<evidence type="ECO:0008006" key="4">
    <source>
        <dbReference type="Google" id="ProtNLM"/>
    </source>
</evidence>
<accession>I0KH66</accession>